<dbReference type="KEGG" id="lmat:92510231"/>
<dbReference type="OrthoDB" id="1434354at2759"/>
<dbReference type="PANTHER" id="PTHR45657">
    <property type="entry name" value="CRAL-TRIO DOMAIN-CONTAINING PROTEIN YKL091C-RELATED"/>
    <property type="match status" value="1"/>
</dbReference>
<dbReference type="AlphaFoldDB" id="A0A836FJU6"/>
<dbReference type="SUPFAM" id="SSF46938">
    <property type="entry name" value="CRAL/TRIO N-terminal domain"/>
    <property type="match status" value="1"/>
</dbReference>
<dbReference type="Pfam" id="PF01302">
    <property type="entry name" value="CAP_GLY"/>
    <property type="match status" value="1"/>
</dbReference>
<dbReference type="PROSITE" id="PS50245">
    <property type="entry name" value="CAP_GLY_2"/>
    <property type="match status" value="1"/>
</dbReference>
<dbReference type="Gene3D" id="2.30.30.190">
    <property type="entry name" value="CAP Gly-rich-like domain"/>
    <property type="match status" value="1"/>
</dbReference>
<dbReference type="InterPro" id="IPR051026">
    <property type="entry name" value="PI/PC_transfer"/>
</dbReference>
<sequence length="426" mass="48610">MAAVPIPFGSAKVGMRVQDYWGRCGTLRWLGKLERDNAPNREAGKYFGIEYDDESENPLRGNGTWRGQQYFECEPRKGLLVKVGEIYPEMNEERVAMLRERFGKRVETWHDFELVKFCIARRFDMERVYEMLEKHLQWRENFQPSADEYFPQTIREDYPCGYTGTVDYDENLIYCERPGNGGRCHPSEFVRKYTLPVVARWHACVVEMGIARMRATGYHSKRVCYIVDLLNVKAMTRSMIGFAQTLAAVEQDNYPENLGRVFIVNCPSFFCFAWKLLKIFIDERTNKKIDFCAPNKAVEAMLPVMRQEDIPNFCGGTSNKWMEAANGIIGSTNPRKAYQGEGYSLPAVTSEKAQDAGLPEESESLLESACEEEALAATPSLGPQTISESLTLTDSPNVPEEHKTMPRVEGSSETRANDKRDIGVRR</sequence>
<dbReference type="Gene3D" id="3.40.525.10">
    <property type="entry name" value="CRAL-TRIO lipid binding domain"/>
    <property type="match status" value="1"/>
</dbReference>
<keyword evidence="5" id="KW-1185">Reference proteome</keyword>
<evidence type="ECO:0000259" key="2">
    <source>
        <dbReference type="PROSITE" id="PS50191"/>
    </source>
</evidence>
<evidence type="ECO:0008006" key="6">
    <source>
        <dbReference type="Google" id="ProtNLM"/>
    </source>
</evidence>
<dbReference type="Pfam" id="PF00650">
    <property type="entry name" value="CRAL_TRIO"/>
    <property type="match status" value="1"/>
</dbReference>
<dbReference type="GeneID" id="92510231"/>
<name>A0A836FJU6_9TRYP</name>
<dbReference type="SUPFAM" id="SSF74924">
    <property type="entry name" value="Cap-Gly domain"/>
    <property type="match status" value="1"/>
</dbReference>
<feature type="compositionally biased region" description="Basic and acidic residues" evidence="1">
    <location>
        <begin position="399"/>
        <end position="426"/>
    </location>
</feature>
<dbReference type="SMART" id="SM01052">
    <property type="entry name" value="CAP_GLY"/>
    <property type="match status" value="1"/>
</dbReference>
<dbReference type="SUPFAM" id="SSF52087">
    <property type="entry name" value="CRAL/TRIO domain"/>
    <property type="match status" value="1"/>
</dbReference>
<feature type="region of interest" description="Disordered" evidence="1">
    <location>
        <begin position="378"/>
        <end position="426"/>
    </location>
</feature>
<dbReference type="RefSeq" id="XP_067173824.1">
    <property type="nucleotide sequence ID" value="XM_067317719.1"/>
</dbReference>
<evidence type="ECO:0000259" key="3">
    <source>
        <dbReference type="PROSITE" id="PS50245"/>
    </source>
</evidence>
<protein>
    <recommendedName>
        <fullName evidence="6">Sec14, cytosolic factor</fullName>
    </recommendedName>
</protein>
<feature type="domain" description="CAP-Gly" evidence="3">
    <location>
        <begin position="37"/>
        <end position="82"/>
    </location>
</feature>
<dbReference type="CDD" id="cd00170">
    <property type="entry name" value="SEC14"/>
    <property type="match status" value="1"/>
</dbReference>
<evidence type="ECO:0000313" key="4">
    <source>
        <dbReference type="EMBL" id="KAG5463887.1"/>
    </source>
</evidence>
<reference evidence="4 5" key="1">
    <citation type="submission" date="2021-03" db="EMBL/GenBank/DDBJ databases">
        <title>Leishmania (Mundinia) martiniquensis Genome sequencing and assembly.</title>
        <authorList>
            <person name="Almutairi H."/>
            <person name="Gatherer D."/>
        </authorList>
    </citation>
    <scope>NUCLEOTIDE SEQUENCE [LARGE SCALE GENOMIC DNA]</scope>
    <source>
        <strain evidence="4">LSCM1</strain>
    </source>
</reference>
<dbReference type="InterPro" id="IPR036865">
    <property type="entry name" value="CRAL-TRIO_dom_sf"/>
</dbReference>
<feature type="compositionally biased region" description="Polar residues" evidence="1">
    <location>
        <begin position="381"/>
        <end position="396"/>
    </location>
</feature>
<dbReference type="InterPro" id="IPR036273">
    <property type="entry name" value="CRAL/TRIO_N_dom_sf"/>
</dbReference>
<dbReference type="SMART" id="SM00516">
    <property type="entry name" value="SEC14"/>
    <property type="match status" value="1"/>
</dbReference>
<dbReference type="PROSITE" id="PS50191">
    <property type="entry name" value="CRAL_TRIO"/>
    <property type="match status" value="1"/>
</dbReference>
<evidence type="ECO:0000313" key="5">
    <source>
        <dbReference type="Proteomes" id="UP000673552"/>
    </source>
</evidence>
<feature type="domain" description="CRAL-TRIO" evidence="2">
    <location>
        <begin position="150"/>
        <end position="322"/>
    </location>
</feature>
<gene>
    <name evidence="4" type="ORF">LSCM1_00060</name>
</gene>
<proteinExistence type="predicted"/>
<accession>A0A836FJU6</accession>
<organism evidence="4 5">
    <name type="scientific">Leishmania martiniquensis</name>
    <dbReference type="NCBI Taxonomy" id="1580590"/>
    <lineage>
        <taxon>Eukaryota</taxon>
        <taxon>Discoba</taxon>
        <taxon>Euglenozoa</taxon>
        <taxon>Kinetoplastea</taxon>
        <taxon>Metakinetoplastina</taxon>
        <taxon>Trypanosomatida</taxon>
        <taxon>Trypanosomatidae</taxon>
        <taxon>Leishmaniinae</taxon>
        <taxon>Leishmania</taxon>
    </lineage>
</organism>
<evidence type="ECO:0000256" key="1">
    <source>
        <dbReference type="SAM" id="MobiDB-lite"/>
    </source>
</evidence>
<comment type="caution">
    <text evidence="4">The sequence shown here is derived from an EMBL/GenBank/DDBJ whole genome shotgun (WGS) entry which is preliminary data.</text>
</comment>
<dbReference type="InterPro" id="IPR000938">
    <property type="entry name" value="CAP-Gly_domain"/>
</dbReference>
<dbReference type="InterPro" id="IPR001251">
    <property type="entry name" value="CRAL-TRIO_dom"/>
</dbReference>
<dbReference type="Proteomes" id="UP000673552">
    <property type="component" value="Chromosome 36"/>
</dbReference>
<dbReference type="InterPro" id="IPR036859">
    <property type="entry name" value="CAP-Gly_dom_sf"/>
</dbReference>
<dbReference type="PANTHER" id="PTHR45657:SF1">
    <property type="entry name" value="CRAL-TRIO DOMAIN-CONTAINING PROTEIN YKL091C-RELATED"/>
    <property type="match status" value="1"/>
</dbReference>
<dbReference type="EMBL" id="JAFEUZ010000036">
    <property type="protein sequence ID" value="KAG5463887.1"/>
    <property type="molecule type" value="Genomic_DNA"/>
</dbReference>